<evidence type="ECO:0000259" key="3">
    <source>
        <dbReference type="PROSITE" id="PS51782"/>
    </source>
</evidence>
<dbReference type="Gene3D" id="3.10.350.10">
    <property type="entry name" value="LysM domain"/>
    <property type="match status" value="3"/>
</dbReference>
<dbReference type="SUPFAM" id="SSF54106">
    <property type="entry name" value="LysM domain"/>
    <property type="match status" value="3"/>
</dbReference>
<evidence type="ECO:0000313" key="5">
    <source>
        <dbReference type="Proteomes" id="UP001327957"/>
    </source>
</evidence>
<organism evidence="4 5">
    <name type="scientific">Colletotrichum tabaci</name>
    <dbReference type="NCBI Taxonomy" id="1209068"/>
    <lineage>
        <taxon>Eukaryota</taxon>
        <taxon>Fungi</taxon>
        <taxon>Dikarya</taxon>
        <taxon>Ascomycota</taxon>
        <taxon>Pezizomycotina</taxon>
        <taxon>Sordariomycetes</taxon>
        <taxon>Hypocreomycetidae</taxon>
        <taxon>Glomerellales</taxon>
        <taxon>Glomerellaceae</taxon>
        <taxon>Colletotrichum</taxon>
        <taxon>Colletotrichum destructivum species complex</taxon>
    </lineage>
</organism>
<accession>A0AAV9SVV1</accession>
<dbReference type="Pfam" id="PF01476">
    <property type="entry name" value="LysM"/>
    <property type="match status" value="3"/>
</dbReference>
<feature type="domain" description="LysM" evidence="3">
    <location>
        <begin position="1"/>
        <end position="44"/>
    </location>
</feature>
<dbReference type="PANTHER" id="PTHR47700">
    <property type="entry name" value="V CHITINASE, PUTATIVE (AFU_ORTHOLOGUE AFUA_6G13720)-RELATED"/>
    <property type="match status" value="1"/>
</dbReference>
<proteinExistence type="predicted"/>
<name>A0AAV9SVV1_9PEZI</name>
<dbReference type="AlphaFoldDB" id="A0AAV9SVV1"/>
<dbReference type="CDD" id="cd00118">
    <property type="entry name" value="LysM"/>
    <property type="match status" value="2"/>
</dbReference>
<comment type="caution">
    <text evidence="4">The sequence shown here is derived from an EMBL/GenBank/DDBJ whole genome shotgun (WGS) entry which is preliminary data.</text>
</comment>
<dbReference type="InterPro" id="IPR053214">
    <property type="entry name" value="LysM12-like"/>
</dbReference>
<feature type="domain" description="LysM" evidence="3">
    <location>
        <begin position="63"/>
        <end position="108"/>
    </location>
</feature>
<reference evidence="4 5" key="1">
    <citation type="submission" date="2023-04" db="EMBL/GenBank/DDBJ databases">
        <title>Colletotrichum tabacum stain YC1 causing leaf anthracnose on Nicotiana tabacum(L.) cv.</title>
        <authorList>
            <person name="Ji Z."/>
            <person name="Wang M."/>
            <person name="Zhang J."/>
            <person name="Wang N."/>
            <person name="Zhou Z."/>
        </authorList>
    </citation>
    <scope>NUCLEOTIDE SEQUENCE [LARGE SCALE GENOMIC DNA]</scope>
    <source>
        <strain evidence="4 5">YC1</strain>
    </source>
</reference>
<protein>
    <submittedName>
        <fullName evidence="4">Glycosyl hydrolase</fullName>
    </submittedName>
</protein>
<feature type="domain" description="LysM" evidence="3">
    <location>
        <begin position="127"/>
        <end position="175"/>
    </location>
</feature>
<dbReference type="GO" id="GO:0016787">
    <property type="term" value="F:hydrolase activity"/>
    <property type="evidence" value="ECO:0007669"/>
    <property type="project" value="UniProtKB-KW"/>
</dbReference>
<dbReference type="InterPro" id="IPR018392">
    <property type="entry name" value="LysM"/>
</dbReference>
<keyword evidence="1" id="KW-0147">Chitin-binding</keyword>
<dbReference type="EMBL" id="JASAOK010000053">
    <property type="protein sequence ID" value="KAK6207708.1"/>
    <property type="molecule type" value="Genomic_DNA"/>
</dbReference>
<evidence type="ECO:0000256" key="2">
    <source>
        <dbReference type="ARBA" id="ARBA00023026"/>
    </source>
</evidence>
<dbReference type="GO" id="GO:0008061">
    <property type="term" value="F:chitin binding"/>
    <property type="evidence" value="ECO:0007669"/>
    <property type="project" value="UniProtKB-KW"/>
</dbReference>
<evidence type="ECO:0000313" key="4">
    <source>
        <dbReference type="EMBL" id="KAK6207708.1"/>
    </source>
</evidence>
<dbReference type="Proteomes" id="UP001327957">
    <property type="component" value="Unassembled WGS sequence"/>
</dbReference>
<keyword evidence="4" id="KW-0378">Hydrolase</keyword>
<sequence>MSVVSGDGCWAVAQRCDISEADLKKYNTRANFCNTLVSGELVCCSSGSLPEHTPAPNPDGTCQTKKVEEGDSCASLATKCGISGTDFTKFNTEQGLCSSLQPGQHVCCGRGNLPDFTPKPGADGSCHVYAVQRDDSCAVIAAINSLTVAKLEEFNKQTWGWNGCKLLWIGTNICLGTGSPPMPTPVENAMCDPTVPGTQKPTGNTNLADFNPCPLKACCNIWCQCGTTEDFV</sequence>
<gene>
    <name evidence="4" type="ORF">QIS74_12789</name>
</gene>
<keyword evidence="5" id="KW-1185">Reference proteome</keyword>
<dbReference type="SMART" id="SM00257">
    <property type="entry name" value="LysM"/>
    <property type="match status" value="3"/>
</dbReference>
<dbReference type="PANTHER" id="PTHR47700:SF2">
    <property type="entry name" value="CHITINASE"/>
    <property type="match status" value="1"/>
</dbReference>
<dbReference type="PROSITE" id="PS51782">
    <property type="entry name" value="LYSM"/>
    <property type="match status" value="3"/>
</dbReference>
<evidence type="ECO:0000256" key="1">
    <source>
        <dbReference type="ARBA" id="ARBA00022669"/>
    </source>
</evidence>
<keyword evidence="2" id="KW-0843">Virulence</keyword>
<dbReference type="InterPro" id="IPR036779">
    <property type="entry name" value="LysM_dom_sf"/>
</dbReference>